<dbReference type="Proteomes" id="UP000308267">
    <property type="component" value="Unassembled WGS sequence"/>
</dbReference>
<comment type="caution">
    <text evidence="2">The sequence shown here is derived from an EMBL/GenBank/DDBJ whole genome shotgun (WGS) entry which is preliminary data.</text>
</comment>
<name>A0A4S2LCD7_OPIFE</name>
<sequence>MPSMMMMMMILMLVVSTASPDAVGSMFSIGMQYRRCFSLLFLRGRKLDGNESAQIVGRKIREQYAKKSSRTNSCFICVQANRDQLKQHIISLH</sequence>
<dbReference type="AlphaFoldDB" id="A0A4S2LCD7"/>
<evidence type="ECO:0008006" key="4">
    <source>
        <dbReference type="Google" id="ProtNLM"/>
    </source>
</evidence>
<evidence type="ECO:0000256" key="1">
    <source>
        <dbReference type="SAM" id="SignalP"/>
    </source>
</evidence>
<dbReference type="EMBL" id="SJOL01008199">
    <property type="protein sequence ID" value="TGZ60893.1"/>
    <property type="molecule type" value="Genomic_DNA"/>
</dbReference>
<accession>A0A4S2LCD7</accession>
<keyword evidence="3" id="KW-1185">Reference proteome</keyword>
<gene>
    <name evidence="2" type="ORF">CRM22_008290</name>
</gene>
<feature type="chain" id="PRO_5020855976" description="C2H2-type domain-containing protein" evidence="1">
    <location>
        <begin position="21"/>
        <end position="93"/>
    </location>
</feature>
<protein>
    <recommendedName>
        <fullName evidence="4">C2H2-type domain-containing protein</fullName>
    </recommendedName>
</protein>
<keyword evidence="1" id="KW-0732">Signal</keyword>
<evidence type="ECO:0000313" key="3">
    <source>
        <dbReference type="Proteomes" id="UP000308267"/>
    </source>
</evidence>
<evidence type="ECO:0000313" key="2">
    <source>
        <dbReference type="EMBL" id="TGZ60893.1"/>
    </source>
</evidence>
<organism evidence="2 3">
    <name type="scientific">Opisthorchis felineus</name>
    <dbReference type="NCBI Taxonomy" id="147828"/>
    <lineage>
        <taxon>Eukaryota</taxon>
        <taxon>Metazoa</taxon>
        <taxon>Spiralia</taxon>
        <taxon>Lophotrochozoa</taxon>
        <taxon>Platyhelminthes</taxon>
        <taxon>Trematoda</taxon>
        <taxon>Digenea</taxon>
        <taxon>Opisthorchiida</taxon>
        <taxon>Opisthorchiata</taxon>
        <taxon>Opisthorchiidae</taxon>
        <taxon>Opisthorchis</taxon>
    </lineage>
</organism>
<proteinExistence type="predicted"/>
<reference evidence="2 3" key="1">
    <citation type="journal article" date="2019" name="BMC Genomics">
        <title>New insights from Opisthorchis felineus genome: update on genomics of the epidemiologically important liver flukes.</title>
        <authorList>
            <person name="Ershov N.I."/>
            <person name="Mordvinov V.A."/>
            <person name="Prokhortchouk E.B."/>
            <person name="Pakharukova M.Y."/>
            <person name="Gunbin K.V."/>
            <person name="Ustyantsev K."/>
            <person name="Genaev M.A."/>
            <person name="Blinov A.G."/>
            <person name="Mazur A."/>
            <person name="Boulygina E."/>
            <person name="Tsygankova S."/>
            <person name="Khrameeva E."/>
            <person name="Chekanov N."/>
            <person name="Fan G."/>
            <person name="Xiao A."/>
            <person name="Zhang H."/>
            <person name="Xu X."/>
            <person name="Yang H."/>
            <person name="Solovyev V."/>
            <person name="Lee S.M."/>
            <person name="Liu X."/>
            <person name="Afonnikov D.A."/>
            <person name="Skryabin K.G."/>
        </authorList>
    </citation>
    <scope>NUCLEOTIDE SEQUENCE [LARGE SCALE GENOMIC DNA]</scope>
    <source>
        <strain evidence="2">AK-0245</strain>
        <tissue evidence="2">Whole organism</tissue>
    </source>
</reference>
<feature type="signal peptide" evidence="1">
    <location>
        <begin position="1"/>
        <end position="20"/>
    </location>
</feature>